<protein>
    <submittedName>
        <fullName evidence="1">Uncharacterized protein</fullName>
    </submittedName>
</protein>
<dbReference type="Proteomes" id="UP001054889">
    <property type="component" value="Unassembled WGS sequence"/>
</dbReference>
<proteinExistence type="predicted"/>
<comment type="caution">
    <text evidence="1">The sequence shown here is derived from an EMBL/GenBank/DDBJ whole genome shotgun (WGS) entry which is preliminary data.</text>
</comment>
<accession>A0AAV5E528</accession>
<keyword evidence="2" id="KW-1185">Reference proteome</keyword>
<evidence type="ECO:0000313" key="2">
    <source>
        <dbReference type="Proteomes" id="UP001054889"/>
    </source>
</evidence>
<dbReference type="EMBL" id="BQKI01000073">
    <property type="protein sequence ID" value="GJN18463.1"/>
    <property type="molecule type" value="Genomic_DNA"/>
</dbReference>
<reference evidence="1" key="1">
    <citation type="journal article" date="2018" name="DNA Res.">
        <title>Multiple hybrid de novo genome assembly of finger millet, an orphan allotetraploid crop.</title>
        <authorList>
            <person name="Hatakeyama M."/>
            <person name="Aluri S."/>
            <person name="Balachadran M.T."/>
            <person name="Sivarajan S.R."/>
            <person name="Patrignani A."/>
            <person name="Gruter S."/>
            <person name="Poveda L."/>
            <person name="Shimizu-Inatsugi R."/>
            <person name="Baeten J."/>
            <person name="Francoijs K.J."/>
            <person name="Nataraja K.N."/>
            <person name="Reddy Y.A.N."/>
            <person name="Phadnis S."/>
            <person name="Ravikumar R.L."/>
            <person name="Schlapbach R."/>
            <person name="Sreeman S.M."/>
            <person name="Shimizu K.K."/>
        </authorList>
    </citation>
    <scope>NUCLEOTIDE SEQUENCE</scope>
</reference>
<evidence type="ECO:0000313" key="1">
    <source>
        <dbReference type="EMBL" id="GJN18463.1"/>
    </source>
</evidence>
<gene>
    <name evidence="1" type="primary">gb05628</name>
    <name evidence="1" type="ORF">PR202_gb05628</name>
</gene>
<reference evidence="1" key="2">
    <citation type="submission" date="2021-12" db="EMBL/GenBank/DDBJ databases">
        <title>Resequencing data analysis of finger millet.</title>
        <authorList>
            <person name="Hatakeyama M."/>
            <person name="Aluri S."/>
            <person name="Balachadran M.T."/>
            <person name="Sivarajan S.R."/>
            <person name="Poveda L."/>
            <person name="Shimizu-Inatsugi R."/>
            <person name="Schlapbach R."/>
            <person name="Sreeman S.M."/>
            <person name="Shimizu K.K."/>
        </authorList>
    </citation>
    <scope>NUCLEOTIDE SEQUENCE</scope>
</reference>
<sequence>MLLFLRELGLPLEVYCRSSDKSIISGAWLELEATTTKPWVRERAWPALVLLAC</sequence>
<dbReference type="AlphaFoldDB" id="A0AAV5E528"/>
<name>A0AAV5E528_ELECO</name>
<organism evidence="1 2">
    <name type="scientific">Eleusine coracana subsp. coracana</name>
    <dbReference type="NCBI Taxonomy" id="191504"/>
    <lineage>
        <taxon>Eukaryota</taxon>
        <taxon>Viridiplantae</taxon>
        <taxon>Streptophyta</taxon>
        <taxon>Embryophyta</taxon>
        <taxon>Tracheophyta</taxon>
        <taxon>Spermatophyta</taxon>
        <taxon>Magnoliopsida</taxon>
        <taxon>Liliopsida</taxon>
        <taxon>Poales</taxon>
        <taxon>Poaceae</taxon>
        <taxon>PACMAD clade</taxon>
        <taxon>Chloridoideae</taxon>
        <taxon>Cynodonteae</taxon>
        <taxon>Eleusininae</taxon>
        <taxon>Eleusine</taxon>
    </lineage>
</organism>